<comment type="caution">
    <text evidence="9">The sequence shown here is derived from an EMBL/GenBank/DDBJ whole genome shotgun (WGS) entry which is preliminary data.</text>
</comment>
<reference evidence="9 10" key="1">
    <citation type="submission" date="2019-02" db="EMBL/GenBank/DDBJ databases">
        <title>Genomic Encyclopedia of Type Strains, Phase IV (KMG-IV): sequencing the most valuable type-strain genomes for metagenomic binning, comparative biology and taxonomic classification.</title>
        <authorList>
            <person name="Goeker M."/>
        </authorList>
    </citation>
    <scope>NUCLEOTIDE SEQUENCE [LARGE SCALE GENOMIC DNA]</scope>
    <source>
        <strain evidence="9 10">DSM 18116</strain>
    </source>
</reference>
<evidence type="ECO:0000256" key="5">
    <source>
        <dbReference type="ARBA" id="ARBA00023163"/>
    </source>
</evidence>
<evidence type="ECO:0000256" key="4">
    <source>
        <dbReference type="ARBA" id="ARBA00023125"/>
    </source>
</evidence>
<dbReference type="PANTHER" id="PTHR43133">
    <property type="entry name" value="RNA POLYMERASE ECF-TYPE SIGMA FACTO"/>
    <property type="match status" value="1"/>
</dbReference>
<feature type="domain" description="RNA polymerase sigma-70 region 2" evidence="7">
    <location>
        <begin position="27"/>
        <end position="91"/>
    </location>
</feature>
<organism evidence="9 10">
    <name type="scientific">Pseudobacter ginsenosidimutans</name>
    <dbReference type="NCBI Taxonomy" id="661488"/>
    <lineage>
        <taxon>Bacteria</taxon>
        <taxon>Pseudomonadati</taxon>
        <taxon>Bacteroidota</taxon>
        <taxon>Chitinophagia</taxon>
        <taxon>Chitinophagales</taxon>
        <taxon>Chitinophagaceae</taxon>
        <taxon>Pseudobacter</taxon>
    </lineage>
</organism>
<dbReference type="GO" id="GO:0006352">
    <property type="term" value="P:DNA-templated transcription initiation"/>
    <property type="evidence" value="ECO:0007669"/>
    <property type="project" value="InterPro"/>
</dbReference>
<dbReference type="Proteomes" id="UP000293874">
    <property type="component" value="Unassembled WGS sequence"/>
</dbReference>
<evidence type="ECO:0000256" key="2">
    <source>
        <dbReference type="ARBA" id="ARBA00023015"/>
    </source>
</evidence>
<evidence type="ECO:0000313" key="10">
    <source>
        <dbReference type="Proteomes" id="UP000293874"/>
    </source>
</evidence>
<dbReference type="InterPro" id="IPR036388">
    <property type="entry name" value="WH-like_DNA-bd_sf"/>
</dbReference>
<evidence type="ECO:0000256" key="1">
    <source>
        <dbReference type="ARBA" id="ARBA00010641"/>
    </source>
</evidence>
<keyword evidence="5 6" id="KW-0804">Transcription</keyword>
<keyword evidence="10" id="KW-1185">Reference proteome</keyword>
<dbReference type="InterPro" id="IPR013325">
    <property type="entry name" value="RNA_pol_sigma_r2"/>
</dbReference>
<dbReference type="Pfam" id="PF04542">
    <property type="entry name" value="Sigma70_r2"/>
    <property type="match status" value="1"/>
</dbReference>
<evidence type="ECO:0000259" key="7">
    <source>
        <dbReference type="Pfam" id="PF04542"/>
    </source>
</evidence>
<dbReference type="InterPro" id="IPR014284">
    <property type="entry name" value="RNA_pol_sigma-70_dom"/>
</dbReference>
<evidence type="ECO:0000313" key="9">
    <source>
        <dbReference type="EMBL" id="RZS75019.1"/>
    </source>
</evidence>
<dbReference type="NCBIfam" id="TIGR02937">
    <property type="entry name" value="sigma70-ECF"/>
    <property type="match status" value="1"/>
</dbReference>
<dbReference type="Gene3D" id="1.10.1740.10">
    <property type="match status" value="1"/>
</dbReference>
<dbReference type="AlphaFoldDB" id="A0A4Q7N2G4"/>
<evidence type="ECO:0000256" key="6">
    <source>
        <dbReference type="RuleBase" id="RU000716"/>
    </source>
</evidence>
<dbReference type="SUPFAM" id="SSF88946">
    <property type="entry name" value="Sigma2 domain of RNA polymerase sigma factors"/>
    <property type="match status" value="1"/>
</dbReference>
<dbReference type="InterPro" id="IPR013324">
    <property type="entry name" value="RNA_pol_sigma_r3/r4-like"/>
</dbReference>
<evidence type="ECO:0000256" key="3">
    <source>
        <dbReference type="ARBA" id="ARBA00023082"/>
    </source>
</evidence>
<dbReference type="Gene3D" id="1.10.10.10">
    <property type="entry name" value="Winged helix-like DNA-binding domain superfamily/Winged helix DNA-binding domain"/>
    <property type="match status" value="1"/>
</dbReference>
<keyword evidence="2 6" id="KW-0805">Transcription regulation</keyword>
<gene>
    <name evidence="9" type="ORF">EV199_0876</name>
</gene>
<protein>
    <recommendedName>
        <fullName evidence="6">RNA polymerase sigma factor</fullName>
    </recommendedName>
</protein>
<keyword evidence="3 6" id="KW-0731">Sigma factor</keyword>
<feature type="domain" description="RNA polymerase sigma factor 70 region 4 type 2" evidence="8">
    <location>
        <begin position="124"/>
        <end position="173"/>
    </location>
</feature>
<dbReference type="InterPro" id="IPR039425">
    <property type="entry name" value="RNA_pol_sigma-70-like"/>
</dbReference>
<dbReference type="InterPro" id="IPR007627">
    <property type="entry name" value="RNA_pol_sigma70_r2"/>
</dbReference>
<name>A0A4Q7N2G4_9BACT</name>
<dbReference type="SUPFAM" id="SSF88659">
    <property type="entry name" value="Sigma3 and sigma4 domains of RNA polymerase sigma factors"/>
    <property type="match status" value="1"/>
</dbReference>
<dbReference type="OrthoDB" id="799938at2"/>
<dbReference type="PROSITE" id="PS01063">
    <property type="entry name" value="SIGMA70_ECF"/>
    <property type="match status" value="1"/>
</dbReference>
<dbReference type="InterPro" id="IPR013249">
    <property type="entry name" value="RNA_pol_sigma70_r4_t2"/>
</dbReference>
<dbReference type="PANTHER" id="PTHR43133:SF46">
    <property type="entry name" value="RNA POLYMERASE SIGMA-70 FACTOR ECF SUBFAMILY"/>
    <property type="match status" value="1"/>
</dbReference>
<dbReference type="EMBL" id="SGXA01000001">
    <property type="protein sequence ID" value="RZS75019.1"/>
    <property type="molecule type" value="Genomic_DNA"/>
</dbReference>
<proteinExistence type="inferred from homology"/>
<dbReference type="Pfam" id="PF08281">
    <property type="entry name" value="Sigma70_r4_2"/>
    <property type="match status" value="1"/>
</dbReference>
<dbReference type="RefSeq" id="WP_158643998.1">
    <property type="nucleotide sequence ID" value="NZ_CP042431.1"/>
</dbReference>
<accession>A0A4Q7N2G4</accession>
<sequence>MSIYQSYAEQQLLLQISRRDELAFAELVKRYRENIYTTALRLVHRRVLAEEVLQDVFLKVWLNAAGLPELDNFPAWLNRVARNTIYTAFRQSLKENVVELNEEVEEAAHFLEEDRILDKEYSALLHEAVNSLPPRQQQTWRLIREEGKKRAEVAAELNISPETVKFHLEAAVKNVRAYCLSRLPAAIAMLLIGIK</sequence>
<keyword evidence="4 6" id="KW-0238">DNA-binding</keyword>
<dbReference type="InterPro" id="IPR000838">
    <property type="entry name" value="RNA_pol_sigma70_ECF_CS"/>
</dbReference>
<comment type="similarity">
    <text evidence="1 6">Belongs to the sigma-70 factor family. ECF subfamily.</text>
</comment>
<dbReference type="GO" id="GO:0016987">
    <property type="term" value="F:sigma factor activity"/>
    <property type="evidence" value="ECO:0007669"/>
    <property type="project" value="UniProtKB-KW"/>
</dbReference>
<dbReference type="GO" id="GO:0003677">
    <property type="term" value="F:DNA binding"/>
    <property type="evidence" value="ECO:0007669"/>
    <property type="project" value="UniProtKB-KW"/>
</dbReference>
<evidence type="ECO:0000259" key="8">
    <source>
        <dbReference type="Pfam" id="PF08281"/>
    </source>
</evidence>